<accession>A0A0A9BBD9</accession>
<name>A0A0A9BBD9_ARUDO</name>
<reference evidence="1" key="2">
    <citation type="journal article" date="2015" name="Data Brief">
        <title>Shoot transcriptome of the giant reed, Arundo donax.</title>
        <authorList>
            <person name="Barrero R.A."/>
            <person name="Guerrero F.D."/>
            <person name="Moolhuijzen P."/>
            <person name="Goolsby J.A."/>
            <person name="Tidwell J."/>
            <person name="Bellgard S.E."/>
            <person name="Bellgard M.I."/>
        </authorList>
    </citation>
    <scope>NUCLEOTIDE SEQUENCE</scope>
    <source>
        <tissue evidence="1">Shoot tissue taken approximately 20 cm above the soil surface</tissue>
    </source>
</reference>
<proteinExistence type="predicted"/>
<evidence type="ECO:0000313" key="1">
    <source>
        <dbReference type="EMBL" id="JAD60616.1"/>
    </source>
</evidence>
<reference evidence="1" key="1">
    <citation type="submission" date="2014-09" db="EMBL/GenBank/DDBJ databases">
        <authorList>
            <person name="Magalhaes I.L.F."/>
            <person name="Oliveira U."/>
            <person name="Santos F.R."/>
            <person name="Vidigal T.H.D.A."/>
            <person name="Brescovit A.D."/>
            <person name="Santos A.J."/>
        </authorList>
    </citation>
    <scope>NUCLEOTIDE SEQUENCE</scope>
    <source>
        <tissue evidence="1">Shoot tissue taken approximately 20 cm above the soil surface</tissue>
    </source>
</reference>
<dbReference type="AlphaFoldDB" id="A0A0A9BBD9"/>
<sequence length="211" mass="22619">MARRAKTVMDPAGIWNEERPGARRRSMVVACWREKVCCVDDAVITRMPAAQMGPMRITDLSSSTRCTVLRRHGFGEGDGEGLPEEASVVVTRSPSVTTAARSKNMSWSVCRSLPYMEMGASSSSFSYSVPASTPSAGTRRFLTAATTTCASRVKGLPAGSSLRYMGYPATKAATETPMQKAGTPRPHPQPTLSCTYTTAVTAISMDAPLQK</sequence>
<protein>
    <submittedName>
        <fullName evidence="1">Uncharacterized protein</fullName>
    </submittedName>
</protein>
<dbReference type="EMBL" id="GBRH01237279">
    <property type="protein sequence ID" value="JAD60616.1"/>
    <property type="molecule type" value="Transcribed_RNA"/>
</dbReference>
<organism evidence="1">
    <name type="scientific">Arundo donax</name>
    <name type="common">Giant reed</name>
    <name type="synonym">Donax arundinaceus</name>
    <dbReference type="NCBI Taxonomy" id="35708"/>
    <lineage>
        <taxon>Eukaryota</taxon>
        <taxon>Viridiplantae</taxon>
        <taxon>Streptophyta</taxon>
        <taxon>Embryophyta</taxon>
        <taxon>Tracheophyta</taxon>
        <taxon>Spermatophyta</taxon>
        <taxon>Magnoliopsida</taxon>
        <taxon>Liliopsida</taxon>
        <taxon>Poales</taxon>
        <taxon>Poaceae</taxon>
        <taxon>PACMAD clade</taxon>
        <taxon>Arundinoideae</taxon>
        <taxon>Arundineae</taxon>
        <taxon>Arundo</taxon>
    </lineage>
</organism>